<keyword evidence="2" id="KW-0813">Transport</keyword>
<feature type="domain" description="PTS EIIB type-4" evidence="8">
    <location>
        <begin position="1"/>
        <end position="157"/>
    </location>
</feature>
<keyword evidence="3" id="KW-0963">Cytoplasm</keyword>
<dbReference type="RefSeq" id="WP_101691786.1">
    <property type="nucleotide sequence ID" value="NZ_JACOPR010000003.1"/>
</dbReference>
<dbReference type="Proteomes" id="UP000660021">
    <property type="component" value="Unassembled WGS sequence"/>
</dbReference>
<evidence type="ECO:0000313" key="10">
    <source>
        <dbReference type="Proteomes" id="UP000660021"/>
    </source>
</evidence>
<proteinExistence type="predicted"/>
<evidence type="ECO:0000256" key="4">
    <source>
        <dbReference type="ARBA" id="ARBA00022597"/>
    </source>
</evidence>
<dbReference type="SUPFAM" id="SSF52728">
    <property type="entry name" value="PTS IIb component"/>
    <property type="match status" value="1"/>
</dbReference>
<protein>
    <submittedName>
        <fullName evidence="9">PTS sugar transporter subunit IIB</fullName>
    </submittedName>
</protein>
<sequence length="157" mass="17636">MSVVFYRIDDRLIHGQVMTGWSKVYQATRIFVVDDKTAQDQFLCQVMKMAVPRDYDVHIYTVEQALEAIANDPPELRTIVLAKTPDVMQRLLEGGAPMKELNLGGMGYVAGRKMILRNIQVSPAELEQLQAIAAKGVRVFCQIVPDGKCIEIDKVKL</sequence>
<evidence type="ECO:0000256" key="2">
    <source>
        <dbReference type="ARBA" id="ARBA00022448"/>
    </source>
</evidence>
<keyword evidence="4 9" id="KW-0762">Sugar transport</keyword>
<reference evidence="9 10" key="1">
    <citation type="submission" date="2020-08" db="EMBL/GenBank/DDBJ databases">
        <title>Genome public.</title>
        <authorList>
            <person name="Liu C."/>
            <person name="Sun Q."/>
        </authorList>
    </citation>
    <scope>NUCLEOTIDE SEQUENCE [LARGE SCALE GENOMIC DNA]</scope>
    <source>
        <strain evidence="9 10">New-38</strain>
    </source>
</reference>
<keyword evidence="5" id="KW-0808">Transferase</keyword>
<evidence type="ECO:0000256" key="5">
    <source>
        <dbReference type="ARBA" id="ARBA00022679"/>
    </source>
</evidence>
<dbReference type="Pfam" id="PF03830">
    <property type="entry name" value="PTSIIB_sorb"/>
    <property type="match status" value="1"/>
</dbReference>
<dbReference type="Gene3D" id="3.40.35.10">
    <property type="entry name" value="Phosphotransferase system, sorbose subfamily IIB component"/>
    <property type="match status" value="1"/>
</dbReference>
<keyword evidence="10" id="KW-1185">Reference proteome</keyword>
<evidence type="ECO:0000256" key="6">
    <source>
        <dbReference type="ARBA" id="ARBA00022683"/>
    </source>
</evidence>
<keyword evidence="7" id="KW-0418">Kinase</keyword>
<evidence type="ECO:0000256" key="1">
    <source>
        <dbReference type="ARBA" id="ARBA00004496"/>
    </source>
</evidence>
<evidence type="ECO:0000256" key="3">
    <source>
        <dbReference type="ARBA" id="ARBA00022490"/>
    </source>
</evidence>
<dbReference type="PROSITE" id="PS51101">
    <property type="entry name" value="PTS_EIIB_TYPE_4"/>
    <property type="match status" value="1"/>
</dbReference>
<comment type="caution">
    <text evidence="9">The sequence shown here is derived from an EMBL/GenBank/DDBJ whole genome shotgun (WGS) entry which is preliminary data.</text>
</comment>
<comment type="subcellular location">
    <subcellularLocation>
        <location evidence="1">Cytoplasm</location>
    </subcellularLocation>
</comment>
<gene>
    <name evidence="9" type="ORF">H8S34_07115</name>
</gene>
<dbReference type="EMBL" id="JACOPR010000003">
    <property type="protein sequence ID" value="MBC5730604.1"/>
    <property type="molecule type" value="Genomic_DNA"/>
</dbReference>
<accession>A0ABR7HSV1</accession>
<dbReference type="InterPro" id="IPR036667">
    <property type="entry name" value="PTS_IIB_sorbose-sp_sf"/>
</dbReference>
<name>A0ABR7HSV1_9FIRM</name>
<dbReference type="InterPro" id="IPR004720">
    <property type="entry name" value="PTS_IIB_sorbose-sp"/>
</dbReference>
<evidence type="ECO:0000256" key="7">
    <source>
        <dbReference type="ARBA" id="ARBA00022777"/>
    </source>
</evidence>
<evidence type="ECO:0000313" key="9">
    <source>
        <dbReference type="EMBL" id="MBC5730604.1"/>
    </source>
</evidence>
<evidence type="ECO:0000259" key="8">
    <source>
        <dbReference type="PROSITE" id="PS51101"/>
    </source>
</evidence>
<keyword evidence="6" id="KW-0598">Phosphotransferase system</keyword>
<organism evidence="9 10">
    <name type="scientific">Pseudoflavonifractor hominis</name>
    <dbReference type="NCBI Taxonomy" id="2763059"/>
    <lineage>
        <taxon>Bacteria</taxon>
        <taxon>Bacillati</taxon>
        <taxon>Bacillota</taxon>
        <taxon>Clostridia</taxon>
        <taxon>Eubacteriales</taxon>
        <taxon>Oscillospiraceae</taxon>
        <taxon>Pseudoflavonifractor</taxon>
    </lineage>
</organism>